<dbReference type="EMBL" id="UYYB01098395">
    <property type="protein sequence ID" value="VDM77084.1"/>
    <property type="molecule type" value="Genomic_DNA"/>
</dbReference>
<reference evidence="1 2" key="1">
    <citation type="submission" date="2018-11" db="EMBL/GenBank/DDBJ databases">
        <authorList>
            <consortium name="Pathogen Informatics"/>
        </authorList>
    </citation>
    <scope>NUCLEOTIDE SEQUENCE [LARGE SCALE GENOMIC DNA]</scope>
</reference>
<sequence length="135" mass="14217">MRNTILFFGAKYIHRAVVAQELISEEEDHPKGDSIERGSNSFKGDALLNIDAKVLLASVDVVSLGAEVLIAGIDVGSVDKEVLLSSVDVVAFDVEVLHASVEVGSVAVLLANVVVGFVDAQVLLASAEVAQPMFK</sequence>
<dbReference type="Proteomes" id="UP000270094">
    <property type="component" value="Unassembled WGS sequence"/>
</dbReference>
<accession>A0A3P7JFY1</accession>
<evidence type="ECO:0000313" key="1">
    <source>
        <dbReference type="EMBL" id="VDM77084.1"/>
    </source>
</evidence>
<proteinExistence type="predicted"/>
<organism evidence="1 2">
    <name type="scientific">Strongylus vulgaris</name>
    <name type="common">Blood worm</name>
    <dbReference type="NCBI Taxonomy" id="40348"/>
    <lineage>
        <taxon>Eukaryota</taxon>
        <taxon>Metazoa</taxon>
        <taxon>Ecdysozoa</taxon>
        <taxon>Nematoda</taxon>
        <taxon>Chromadorea</taxon>
        <taxon>Rhabditida</taxon>
        <taxon>Rhabditina</taxon>
        <taxon>Rhabditomorpha</taxon>
        <taxon>Strongyloidea</taxon>
        <taxon>Strongylidae</taxon>
        <taxon>Strongylus</taxon>
    </lineage>
</organism>
<keyword evidence="2" id="KW-1185">Reference proteome</keyword>
<gene>
    <name evidence="1" type="ORF">SVUK_LOCUS12082</name>
</gene>
<evidence type="ECO:0000313" key="2">
    <source>
        <dbReference type="Proteomes" id="UP000270094"/>
    </source>
</evidence>
<name>A0A3P7JFY1_STRVU</name>
<dbReference type="AlphaFoldDB" id="A0A3P7JFY1"/>
<protein>
    <submittedName>
        <fullName evidence="1">Uncharacterized protein</fullName>
    </submittedName>
</protein>